<dbReference type="PANTHER" id="PTHR34117:SF1">
    <property type="entry name" value="STYLE CELL-CYCLE INHIBITOR 1"/>
    <property type="match status" value="1"/>
</dbReference>
<dbReference type="Proteomes" id="UP000271241">
    <property type="component" value="Unassembled WGS sequence"/>
</dbReference>
<evidence type="ECO:0000313" key="1">
    <source>
        <dbReference type="EMBL" id="RKP04436.1"/>
    </source>
</evidence>
<reference evidence="2" key="1">
    <citation type="journal article" date="2018" name="Nat. Microbiol.">
        <title>Leveraging single-cell genomics to expand the fungal tree of life.</title>
        <authorList>
            <person name="Ahrendt S.R."/>
            <person name="Quandt C.A."/>
            <person name="Ciobanu D."/>
            <person name="Clum A."/>
            <person name="Salamov A."/>
            <person name="Andreopoulos B."/>
            <person name="Cheng J.F."/>
            <person name="Woyke T."/>
            <person name="Pelin A."/>
            <person name="Henrissat B."/>
            <person name="Reynolds N.K."/>
            <person name="Benny G.L."/>
            <person name="Smith M.E."/>
            <person name="James T.Y."/>
            <person name="Grigoriev I.V."/>
        </authorList>
    </citation>
    <scope>NUCLEOTIDE SEQUENCE [LARGE SCALE GENOMIC DNA]</scope>
    <source>
        <strain evidence="2">RSA 1356</strain>
    </source>
</reference>
<dbReference type="STRING" id="78915.A0A4P9XFR3"/>
<feature type="non-terminal residue" evidence="1">
    <location>
        <position position="1"/>
    </location>
</feature>
<name>A0A4P9XFR3_9FUNG</name>
<organism evidence="1 2">
    <name type="scientific">Thamnocephalis sphaerospora</name>
    <dbReference type="NCBI Taxonomy" id="78915"/>
    <lineage>
        <taxon>Eukaryota</taxon>
        <taxon>Fungi</taxon>
        <taxon>Fungi incertae sedis</taxon>
        <taxon>Zoopagomycota</taxon>
        <taxon>Zoopagomycotina</taxon>
        <taxon>Zoopagomycetes</taxon>
        <taxon>Zoopagales</taxon>
        <taxon>Sigmoideomycetaceae</taxon>
        <taxon>Thamnocephalis</taxon>
    </lineage>
</organism>
<dbReference type="InterPro" id="IPR044688">
    <property type="entry name" value="SCI-1-like"/>
</dbReference>
<dbReference type="PANTHER" id="PTHR34117">
    <property type="entry name" value="STYLE CELL-CYCLE INHIBITOR 1"/>
    <property type="match status" value="1"/>
</dbReference>
<sequence>ITADDYFAKSTEFRVWLRECKHRYFDDMKSSDAHVYFARFVRVWNRGRLDKKYYEGIRSSQVASSDMTRYQWSFAKKMVCDQIMLHHSML</sequence>
<dbReference type="EMBL" id="KZ993733">
    <property type="protein sequence ID" value="RKP04436.1"/>
    <property type="molecule type" value="Genomic_DNA"/>
</dbReference>
<gene>
    <name evidence="1" type="ORF">THASP1DRAFT_21124</name>
</gene>
<dbReference type="AlphaFoldDB" id="A0A4P9XFR3"/>
<keyword evidence="2" id="KW-1185">Reference proteome</keyword>
<accession>A0A4P9XFR3</accession>
<evidence type="ECO:0000313" key="2">
    <source>
        <dbReference type="Proteomes" id="UP000271241"/>
    </source>
</evidence>
<dbReference type="OrthoDB" id="2139939at2759"/>
<protein>
    <submittedName>
        <fullName evidence="1">Uncharacterized protein</fullName>
    </submittedName>
</protein>
<proteinExistence type="predicted"/>